<evidence type="ECO:0000313" key="1">
    <source>
        <dbReference type="EMBL" id="GFO30802.1"/>
    </source>
</evidence>
<organism evidence="1 2">
    <name type="scientific">Plakobranchus ocellatus</name>
    <dbReference type="NCBI Taxonomy" id="259542"/>
    <lineage>
        <taxon>Eukaryota</taxon>
        <taxon>Metazoa</taxon>
        <taxon>Spiralia</taxon>
        <taxon>Lophotrochozoa</taxon>
        <taxon>Mollusca</taxon>
        <taxon>Gastropoda</taxon>
        <taxon>Heterobranchia</taxon>
        <taxon>Euthyneura</taxon>
        <taxon>Panpulmonata</taxon>
        <taxon>Sacoglossa</taxon>
        <taxon>Placobranchoidea</taxon>
        <taxon>Plakobranchidae</taxon>
        <taxon>Plakobranchus</taxon>
    </lineage>
</organism>
<name>A0AAV4CHA5_9GAST</name>
<evidence type="ECO:0000313" key="2">
    <source>
        <dbReference type="Proteomes" id="UP000735302"/>
    </source>
</evidence>
<dbReference type="EMBL" id="BLXT01006265">
    <property type="protein sequence ID" value="GFO30802.1"/>
    <property type="molecule type" value="Genomic_DNA"/>
</dbReference>
<accession>A0AAV4CHA5</accession>
<dbReference type="Proteomes" id="UP000735302">
    <property type="component" value="Unassembled WGS sequence"/>
</dbReference>
<sequence>MISSFQALGRAKASATILEPATEWILQISRRIRAFVCHYVPSVVECLELVIDYTTIAMEEGISFKYMSSSLSIINPSADDGLKVSDHHLVERLYAQKTKWDWKAKQL</sequence>
<protein>
    <submittedName>
        <fullName evidence="1">Uncharacterized protein</fullName>
    </submittedName>
</protein>
<proteinExistence type="predicted"/>
<gene>
    <name evidence="1" type="ORF">PoB_005730700</name>
</gene>
<comment type="caution">
    <text evidence="1">The sequence shown here is derived from an EMBL/GenBank/DDBJ whole genome shotgun (WGS) entry which is preliminary data.</text>
</comment>
<keyword evidence="2" id="KW-1185">Reference proteome</keyword>
<reference evidence="1 2" key="1">
    <citation type="journal article" date="2021" name="Elife">
        <title>Chloroplast acquisition without the gene transfer in kleptoplastic sea slugs, Plakobranchus ocellatus.</title>
        <authorList>
            <person name="Maeda T."/>
            <person name="Takahashi S."/>
            <person name="Yoshida T."/>
            <person name="Shimamura S."/>
            <person name="Takaki Y."/>
            <person name="Nagai Y."/>
            <person name="Toyoda A."/>
            <person name="Suzuki Y."/>
            <person name="Arimoto A."/>
            <person name="Ishii H."/>
            <person name="Satoh N."/>
            <person name="Nishiyama T."/>
            <person name="Hasebe M."/>
            <person name="Maruyama T."/>
            <person name="Minagawa J."/>
            <person name="Obokata J."/>
            <person name="Shigenobu S."/>
        </authorList>
    </citation>
    <scope>NUCLEOTIDE SEQUENCE [LARGE SCALE GENOMIC DNA]</scope>
</reference>
<dbReference type="AlphaFoldDB" id="A0AAV4CHA5"/>